<gene>
    <name evidence="2" type="ORF">M9Y10_016571</name>
</gene>
<evidence type="ECO:0000313" key="3">
    <source>
        <dbReference type="Proteomes" id="UP001470230"/>
    </source>
</evidence>
<evidence type="ECO:0000313" key="2">
    <source>
        <dbReference type="EMBL" id="KAK8854022.1"/>
    </source>
</evidence>
<keyword evidence="3" id="KW-1185">Reference proteome</keyword>
<dbReference type="Proteomes" id="UP001470230">
    <property type="component" value="Unassembled WGS sequence"/>
</dbReference>
<dbReference type="SMART" id="SM00506">
    <property type="entry name" value="A1pp"/>
    <property type="match status" value="1"/>
</dbReference>
<dbReference type="NCBIfam" id="NF003163">
    <property type="entry name" value="PRK04143.1"/>
    <property type="match status" value="1"/>
</dbReference>
<sequence length="303" mass="35161">MERALQLQDYANDIKLFEPYKRYDKDYANEDEMAKELKELGNLIHDQCGMHHKPDFDPHNFDESFRYIHAFLNVRQPYTLSPRVYELIDHALIHRLLHSSITEVQALKHITNRKIANYKNIILWRGDISLLRVDAIVNAANSQMLGCFRPFHKCIDNVIHTFAGPRLRDDCNIFMQKQGFEEPTGTAKITRAYNLPSSFVIHTVGPIYDPSRSEICKKLLISCYKSCLEVASQVESIRSIAFCCISTGVFMFPKEEAAQIAVQTVDQWLTEHPERFDQIVFNVFTPDDLEIYSNLLIENDKEI</sequence>
<dbReference type="InterPro" id="IPR043472">
    <property type="entry name" value="Macro_dom-like"/>
</dbReference>
<dbReference type="EMBL" id="JAPFFF010000021">
    <property type="protein sequence ID" value="KAK8854022.1"/>
    <property type="molecule type" value="Genomic_DNA"/>
</dbReference>
<name>A0ABR2HXI4_9EUKA</name>
<dbReference type="Pfam" id="PF01661">
    <property type="entry name" value="Macro"/>
    <property type="match status" value="1"/>
</dbReference>
<comment type="caution">
    <text evidence="2">The sequence shown here is derived from an EMBL/GenBank/DDBJ whole genome shotgun (WGS) entry which is preliminary data.</text>
</comment>
<evidence type="ECO:0000259" key="1">
    <source>
        <dbReference type="PROSITE" id="PS51154"/>
    </source>
</evidence>
<dbReference type="CDD" id="cd02908">
    <property type="entry name" value="Macro_OAADPr_deacetylase"/>
    <property type="match status" value="1"/>
</dbReference>
<dbReference type="PANTHER" id="PTHR11106:SF27">
    <property type="entry name" value="MACRO DOMAIN-CONTAINING PROTEIN"/>
    <property type="match status" value="1"/>
</dbReference>
<dbReference type="InterPro" id="IPR002589">
    <property type="entry name" value="Macro_dom"/>
</dbReference>
<organism evidence="2 3">
    <name type="scientific">Tritrichomonas musculus</name>
    <dbReference type="NCBI Taxonomy" id="1915356"/>
    <lineage>
        <taxon>Eukaryota</taxon>
        <taxon>Metamonada</taxon>
        <taxon>Parabasalia</taxon>
        <taxon>Tritrichomonadida</taxon>
        <taxon>Tritrichomonadidae</taxon>
        <taxon>Tritrichomonas</taxon>
    </lineage>
</organism>
<accession>A0ABR2HXI4</accession>
<proteinExistence type="predicted"/>
<dbReference type="SUPFAM" id="SSF52949">
    <property type="entry name" value="Macro domain-like"/>
    <property type="match status" value="1"/>
</dbReference>
<protein>
    <recommendedName>
        <fullName evidence="1">Macro domain-containing protein</fullName>
    </recommendedName>
</protein>
<dbReference type="Gene3D" id="3.40.220.10">
    <property type="entry name" value="Leucine Aminopeptidase, subunit E, domain 1"/>
    <property type="match status" value="1"/>
</dbReference>
<dbReference type="PANTHER" id="PTHR11106">
    <property type="entry name" value="GANGLIOSIDE INDUCED DIFFERENTIATION ASSOCIATED PROTEIN 2-RELATED"/>
    <property type="match status" value="1"/>
</dbReference>
<feature type="domain" description="Macro" evidence="1">
    <location>
        <begin position="108"/>
        <end position="300"/>
    </location>
</feature>
<dbReference type="PROSITE" id="PS51154">
    <property type="entry name" value="MACRO"/>
    <property type="match status" value="1"/>
</dbReference>
<reference evidence="2 3" key="1">
    <citation type="submission" date="2024-04" db="EMBL/GenBank/DDBJ databases">
        <title>Tritrichomonas musculus Genome.</title>
        <authorList>
            <person name="Alves-Ferreira E."/>
            <person name="Grigg M."/>
            <person name="Lorenzi H."/>
            <person name="Galac M."/>
        </authorList>
    </citation>
    <scope>NUCLEOTIDE SEQUENCE [LARGE SCALE GENOMIC DNA]</scope>
    <source>
        <strain evidence="2 3">EAF2021</strain>
    </source>
</reference>